<dbReference type="PANTHER" id="PTHR30589:SF0">
    <property type="entry name" value="PHOSPHATIDYLGLYCEROL--PROLIPOPROTEIN DIACYLGLYCERYL TRANSFERASE"/>
    <property type="match status" value="1"/>
</dbReference>
<organism evidence="8 9">
    <name type="scientific">Mycoplasma zalophi</name>
    <dbReference type="NCBI Taxonomy" id="191287"/>
    <lineage>
        <taxon>Bacteria</taxon>
        <taxon>Bacillati</taxon>
        <taxon>Mycoplasmatota</taxon>
        <taxon>Mollicutes</taxon>
        <taxon>Mycoplasmataceae</taxon>
        <taxon>Mycoplasma</taxon>
    </lineage>
</organism>
<comment type="catalytic activity">
    <reaction evidence="7">
        <text>L-cysteinyl-[prolipoprotein] + a 1,2-diacyl-sn-glycero-3-phospho-(1'-sn-glycerol) = an S-1,2-diacyl-sn-glyceryl-L-cysteinyl-[prolipoprotein] + sn-glycerol 1-phosphate + H(+)</text>
        <dbReference type="Rhea" id="RHEA:56712"/>
        <dbReference type="Rhea" id="RHEA-COMP:14679"/>
        <dbReference type="Rhea" id="RHEA-COMP:14680"/>
        <dbReference type="ChEBI" id="CHEBI:15378"/>
        <dbReference type="ChEBI" id="CHEBI:29950"/>
        <dbReference type="ChEBI" id="CHEBI:57685"/>
        <dbReference type="ChEBI" id="CHEBI:64716"/>
        <dbReference type="ChEBI" id="CHEBI:140658"/>
        <dbReference type="EC" id="2.5.1.145"/>
    </reaction>
</comment>
<dbReference type="HAMAP" id="MF_01147">
    <property type="entry name" value="Lgt"/>
    <property type="match status" value="1"/>
</dbReference>
<evidence type="ECO:0000313" key="8">
    <source>
        <dbReference type="EMBL" id="MBU4692521.1"/>
    </source>
</evidence>
<keyword evidence="5 7" id="KW-1133">Transmembrane helix</keyword>
<gene>
    <name evidence="7 8" type="primary">lgt</name>
    <name evidence="8" type="ORF">KQ875_02865</name>
</gene>
<dbReference type="InterPro" id="IPR001640">
    <property type="entry name" value="Lgt"/>
</dbReference>
<feature type="transmembrane region" description="Helical" evidence="7">
    <location>
        <begin position="134"/>
        <end position="152"/>
    </location>
</feature>
<comment type="pathway">
    <text evidence="7">Protein modification; lipoprotein biosynthesis (diacylglyceryl transfer).</text>
</comment>
<dbReference type="GO" id="GO:0016740">
    <property type="term" value="F:transferase activity"/>
    <property type="evidence" value="ECO:0007669"/>
    <property type="project" value="UniProtKB-KW"/>
</dbReference>
<dbReference type="PANTHER" id="PTHR30589">
    <property type="entry name" value="PROLIPOPROTEIN DIACYLGLYCERYL TRANSFERASE"/>
    <property type="match status" value="1"/>
</dbReference>
<dbReference type="EMBL" id="JAHMHH010000003">
    <property type="protein sequence ID" value="MBU4692521.1"/>
    <property type="molecule type" value="Genomic_DNA"/>
</dbReference>
<protein>
    <recommendedName>
        <fullName evidence="7">Phosphatidylglycerol--prolipoprotein diacylglyceryl transferase</fullName>
        <ecNumber evidence="7">2.5.1.145</ecNumber>
    </recommendedName>
</protein>
<keyword evidence="9" id="KW-1185">Reference proteome</keyword>
<keyword evidence="4 7" id="KW-0812">Transmembrane</keyword>
<feature type="binding site" evidence="7">
    <location>
        <position position="150"/>
    </location>
    <ligand>
        <name>a 1,2-diacyl-sn-glycero-3-phospho-(1'-sn-glycerol)</name>
        <dbReference type="ChEBI" id="CHEBI:64716"/>
    </ligand>
</feature>
<comment type="subcellular location">
    <subcellularLocation>
        <location evidence="7">Cell membrane</location>
        <topology evidence="7">Multi-pass membrane protein</topology>
    </subcellularLocation>
</comment>
<keyword evidence="3 7" id="KW-0808">Transferase</keyword>
<dbReference type="RefSeq" id="WP_216489195.1">
    <property type="nucleotide sequence ID" value="NZ_JAHMHH010000003.1"/>
</dbReference>
<evidence type="ECO:0000256" key="7">
    <source>
        <dbReference type="HAMAP-Rule" id="MF_01147"/>
    </source>
</evidence>
<evidence type="ECO:0000256" key="6">
    <source>
        <dbReference type="ARBA" id="ARBA00023136"/>
    </source>
</evidence>
<feature type="transmembrane region" description="Helical" evidence="7">
    <location>
        <begin position="220"/>
        <end position="237"/>
    </location>
</feature>
<comment type="function">
    <text evidence="7">Catalyzes the transfer of the diacylglyceryl group from phosphatidylglycerol to the sulfhydryl group of the N-terminal cysteine of a prolipoprotein, the first step in the formation of mature lipoproteins.</text>
</comment>
<evidence type="ECO:0000256" key="2">
    <source>
        <dbReference type="ARBA" id="ARBA00022475"/>
    </source>
</evidence>
<evidence type="ECO:0000256" key="4">
    <source>
        <dbReference type="ARBA" id="ARBA00022692"/>
    </source>
</evidence>
<feature type="transmembrane region" description="Helical" evidence="7">
    <location>
        <begin position="196"/>
        <end position="215"/>
    </location>
</feature>
<keyword evidence="6 7" id="KW-0472">Membrane</keyword>
<evidence type="ECO:0000256" key="3">
    <source>
        <dbReference type="ARBA" id="ARBA00022679"/>
    </source>
</evidence>
<evidence type="ECO:0000256" key="5">
    <source>
        <dbReference type="ARBA" id="ARBA00022989"/>
    </source>
</evidence>
<feature type="transmembrane region" description="Helical" evidence="7">
    <location>
        <begin position="100"/>
        <end position="122"/>
    </location>
</feature>
<comment type="similarity">
    <text evidence="1 7">Belongs to the Lgt family.</text>
</comment>
<feature type="transmembrane region" description="Helical" evidence="7">
    <location>
        <begin position="58"/>
        <end position="80"/>
    </location>
</feature>
<name>A0ABS6DQB5_9MOLU</name>
<keyword evidence="2 7" id="KW-1003">Cell membrane</keyword>
<dbReference type="EC" id="2.5.1.145" evidence="7"/>
<evidence type="ECO:0000256" key="1">
    <source>
        <dbReference type="ARBA" id="ARBA00007150"/>
    </source>
</evidence>
<dbReference type="NCBIfam" id="TIGR00544">
    <property type="entry name" value="lgt"/>
    <property type="match status" value="1"/>
</dbReference>
<dbReference type="Proteomes" id="UP000718793">
    <property type="component" value="Unassembled WGS sequence"/>
</dbReference>
<sequence length="325" mass="38179">MEAFLEKTIQAFSGYIPDDPDTVLKLGNIRLYSLLMMLGMFCAILTVYYFWRREKYPFEIFATVVIITLPSAIVGARLFFIFERMAWGDWIYLKSNWYKVWTGGLSIQGGVVTATIADIIFLSFFRHKIDIKKCFSIILPAVFIGQAIGRWGNFSNHELFGKAISADDLSIVWLPDIIKKQMFINYNGISSYRVPLFIYESIANLIGYITLVWILNKYNWLRPGTTGGLYWIFYGIIRISMENLRQDHYTFYNVFSSLYIIFGITMVLYFELSINKRYTIYLVEPSKSPKWNKLLHFYVWEDSELYTLRKLKEKQRKELLKSKAA</sequence>
<proteinExistence type="inferred from homology"/>
<accession>A0ABS6DQB5</accession>
<evidence type="ECO:0000313" key="9">
    <source>
        <dbReference type="Proteomes" id="UP000718793"/>
    </source>
</evidence>
<feature type="transmembrane region" description="Helical" evidence="7">
    <location>
        <begin position="29"/>
        <end position="51"/>
    </location>
</feature>
<reference evidence="8" key="1">
    <citation type="submission" date="2021-06" db="EMBL/GenBank/DDBJ databases">
        <title>Novel Mycoplasma species detected in California sea lions (Zalophus californianus) from the USA.</title>
        <authorList>
            <person name="Volokhov D.V."/>
            <person name="Furtak V.A."/>
            <person name="Zagorodnyaya T.A."/>
        </authorList>
    </citation>
    <scope>NUCLEOTIDE SEQUENCE [LARGE SCALE GENOMIC DNA]</scope>
    <source>
        <strain evidence="8">CSL 5346</strain>
    </source>
</reference>
<dbReference type="Pfam" id="PF01790">
    <property type="entry name" value="LGT"/>
    <property type="match status" value="1"/>
</dbReference>
<comment type="caution">
    <text evidence="8">The sequence shown here is derived from an EMBL/GenBank/DDBJ whole genome shotgun (WGS) entry which is preliminary data.</text>
</comment>
<feature type="transmembrane region" description="Helical" evidence="7">
    <location>
        <begin position="249"/>
        <end position="270"/>
    </location>
</feature>